<protein>
    <recommendedName>
        <fullName evidence="7">Peptidase M16</fullName>
    </recommendedName>
</protein>
<dbReference type="InterPro" id="IPR011249">
    <property type="entry name" value="Metalloenz_LuxS/M16"/>
</dbReference>
<dbReference type="Pfam" id="PF00675">
    <property type="entry name" value="Peptidase_M16"/>
    <property type="match status" value="1"/>
</dbReference>
<dbReference type="GO" id="GO:0006508">
    <property type="term" value="P:proteolysis"/>
    <property type="evidence" value="ECO:0007669"/>
    <property type="project" value="InterPro"/>
</dbReference>
<evidence type="ECO:0000313" key="5">
    <source>
        <dbReference type="EMBL" id="OGZ44948.1"/>
    </source>
</evidence>
<dbReference type="GO" id="GO:0004222">
    <property type="term" value="F:metalloendopeptidase activity"/>
    <property type="evidence" value="ECO:0007669"/>
    <property type="project" value="InterPro"/>
</dbReference>
<name>A0A1G2G514_9BACT</name>
<dbReference type="EMBL" id="MHNL01000011">
    <property type="protein sequence ID" value="OGZ44948.1"/>
    <property type="molecule type" value="Genomic_DNA"/>
</dbReference>
<comment type="caution">
    <text evidence="5">The sequence shown here is derived from an EMBL/GenBank/DDBJ whole genome shotgun (WGS) entry which is preliminary data.</text>
</comment>
<organism evidence="5 6">
    <name type="scientific">Candidatus Ryanbacteria bacterium RIFCSPHIGHO2_01_FULL_48_27</name>
    <dbReference type="NCBI Taxonomy" id="1802115"/>
    <lineage>
        <taxon>Bacteria</taxon>
        <taxon>Candidatus Ryaniibacteriota</taxon>
    </lineage>
</organism>
<evidence type="ECO:0000256" key="2">
    <source>
        <dbReference type="RuleBase" id="RU004447"/>
    </source>
</evidence>
<feature type="domain" description="Peptidase M16 N-terminal" evidence="3">
    <location>
        <begin position="14"/>
        <end position="161"/>
    </location>
</feature>
<comment type="similarity">
    <text evidence="1 2">Belongs to the peptidase M16 family.</text>
</comment>
<dbReference type="SUPFAM" id="SSF63411">
    <property type="entry name" value="LuxS/MPP-like metallohydrolase"/>
    <property type="match status" value="2"/>
</dbReference>
<dbReference type="InterPro" id="IPR007863">
    <property type="entry name" value="Peptidase_M16_C"/>
</dbReference>
<dbReference type="InterPro" id="IPR011765">
    <property type="entry name" value="Pept_M16_N"/>
</dbReference>
<evidence type="ECO:0000313" key="6">
    <source>
        <dbReference type="Proteomes" id="UP000177785"/>
    </source>
</evidence>
<gene>
    <name evidence="5" type="ORF">A2756_03715</name>
</gene>
<reference evidence="5 6" key="1">
    <citation type="journal article" date="2016" name="Nat. Commun.">
        <title>Thousands of microbial genomes shed light on interconnected biogeochemical processes in an aquifer system.</title>
        <authorList>
            <person name="Anantharaman K."/>
            <person name="Brown C.T."/>
            <person name="Hug L.A."/>
            <person name="Sharon I."/>
            <person name="Castelle C.J."/>
            <person name="Probst A.J."/>
            <person name="Thomas B.C."/>
            <person name="Singh A."/>
            <person name="Wilkins M.J."/>
            <person name="Karaoz U."/>
            <person name="Brodie E.L."/>
            <person name="Williams K.H."/>
            <person name="Hubbard S.S."/>
            <person name="Banfield J.F."/>
        </authorList>
    </citation>
    <scope>NUCLEOTIDE SEQUENCE [LARGE SCALE GENOMIC DNA]</scope>
</reference>
<evidence type="ECO:0000256" key="1">
    <source>
        <dbReference type="ARBA" id="ARBA00007261"/>
    </source>
</evidence>
<dbReference type="AlphaFoldDB" id="A0A1G2G514"/>
<proteinExistence type="inferred from homology"/>
<dbReference type="Proteomes" id="UP000177785">
    <property type="component" value="Unassembled WGS sequence"/>
</dbReference>
<accession>A0A1G2G514</accession>
<dbReference type="GO" id="GO:0046872">
    <property type="term" value="F:metal ion binding"/>
    <property type="evidence" value="ECO:0007669"/>
    <property type="project" value="InterPro"/>
</dbReference>
<dbReference type="PANTHER" id="PTHR11851:SF49">
    <property type="entry name" value="MITOCHONDRIAL-PROCESSING PEPTIDASE SUBUNIT ALPHA"/>
    <property type="match status" value="1"/>
</dbReference>
<dbReference type="STRING" id="1802115.A2756_03715"/>
<dbReference type="InterPro" id="IPR001431">
    <property type="entry name" value="Pept_M16_Zn_BS"/>
</dbReference>
<evidence type="ECO:0008006" key="7">
    <source>
        <dbReference type="Google" id="ProtNLM"/>
    </source>
</evidence>
<dbReference type="Gene3D" id="3.30.830.10">
    <property type="entry name" value="Metalloenzyme, LuxS/M16 peptidase-like"/>
    <property type="match status" value="2"/>
</dbReference>
<dbReference type="Pfam" id="PF05193">
    <property type="entry name" value="Peptidase_M16_C"/>
    <property type="match status" value="1"/>
</dbReference>
<feature type="domain" description="Peptidase M16 C-terminal" evidence="4">
    <location>
        <begin position="168"/>
        <end position="341"/>
    </location>
</feature>
<evidence type="ECO:0000259" key="4">
    <source>
        <dbReference type="Pfam" id="PF05193"/>
    </source>
</evidence>
<sequence length="422" mass="47837">MQYSKTTLPNGMRVITVPMHDTKSLTLLVLFGTGSKYETRSTSGISHFLEHLFFKGTKRRPRPGQVHQELDDVGAEHNAFTSKELTGYWVKVDSRRFDLALDIVSDILLDPLFDAKEIEKERGVILQEMSMYMDSPMRRVHEVFESLLYGDQPAGWETIGTKEVISSLKRAEFAKYRESQYVGSNAVVIVAGNFAEDMAGKRIHQIFSKIKKGSPKPKLKVKEAQKSPKVSIEYKDTDQSHVVIGVRGYTMFDEDRYAAALLATILGGKTSSRLFREIREKRGLAYALMADAEHYTDSGYLSVYVGTPHDKLKEVVRRVVEAFAKIRREGVSERELSRAKDFYRGHLAIGLESSDEVASFFGTQELFKKALMTPEAVMERIQAVTTKDLQRAANFMFRPEKLNVAIIGPHKDPQPFRVLLKL</sequence>
<dbReference type="InterPro" id="IPR050361">
    <property type="entry name" value="MPP/UQCRC_Complex"/>
</dbReference>
<dbReference type="PROSITE" id="PS00143">
    <property type="entry name" value="INSULINASE"/>
    <property type="match status" value="1"/>
</dbReference>
<dbReference type="PANTHER" id="PTHR11851">
    <property type="entry name" value="METALLOPROTEASE"/>
    <property type="match status" value="1"/>
</dbReference>
<evidence type="ECO:0000259" key="3">
    <source>
        <dbReference type="Pfam" id="PF00675"/>
    </source>
</evidence>